<dbReference type="CDD" id="cd23739">
    <property type="entry name" value="TBRG4-like_N"/>
    <property type="match status" value="1"/>
</dbReference>
<evidence type="ECO:0000259" key="1">
    <source>
        <dbReference type="Pfam" id="PF06743"/>
    </source>
</evidence>
<dbReference type="GO" id="GO:0000963">
    <property type="term" value="P:mitochondrial RNA processing"/>
    <property type="evidence" value="ECO:0007669"/>
    <property type="project" value="TreeGrafter"/>
</dbReference>
<proteinExistence type="predicted"/>
<dbReference type="PANTHER" id="PTHR21228:SF59">
    <property type="entry name" value="FAST KINASE DOMAIN-CONTAINING PROTEIN 4"/>
    <property type="match status" value="1"/>
</dbReference>
<sequence length="448" mass="50594">MAAVLRRGYHLYRTSFPLCVQASTAVVGGGGGGKVGHAGVLSRPLLALFSTCNYSVQRGRLCAQEETKRSPHESHKVEDFIDTCSTVQELLHLVELHSINGNQAARIITQLSHMVAQKKEEPNGFLEDARFKFLLNTVAKQVTTIMSGNLVAVIKSLYLLGVDQKTAAFRSVEAEVAWRLRRLPCWSLASLVDVVASDAPKEAQPKLLSEVLRNLELRWREIEDTRSVVLLLTKAALLSPTLMLRLEDKALEMAEQFTLEDVRKVAVALAHQSNRSVPLLRAISYYLVQKQIEIPPNVLLDLVFAYGKLNFHQTQLFQKFAMDLQPCIPELVPDDVTQCIKSFAYLRWLNLPLFEAFGQYVVDNEDRLSPTHLSNIILSFAHLNFQPSNREAFYDVIHRGLDEQLEHLDPYLKVDLVWSLCVLQEASTDYLQEVLMPSFHIQFLGRST</sequence>
<dbReference type="AlphaFoldDB" id="A0A9Q0XRX4"/>
<accession>A0A9Q0XRX4</accession>
<feature type="domain" description="FAST kinase leucine-rich" evidence="1">
    <location>
        <begin position="373"/>
        <end position="442"/>
    </location>
</feature>
<dbReference type="OrthoDB" id="6501018at2759"/>
<dbReference type="EMBL" id="JAPFRF010000009">
    <property type="protein sequence ID" value="KAJ7322662.1"/>
    <property type="molecule type" value="Genomic_DNA"/>
</dbReference>
<protein>
    <recommendedName>
        <fullName evidence="1">FAST kinase leucine-rich domain-containing protein</fullName>
    </recommendedName>
</protein>
<dbReference type="Pfam" id="PF06743">
    <property type="entry name" value="FAST_1"/>
    <property type="match status" value="1"/>
</dbReference>
<dbReference type="PANTHER" id="PTHR21228">
    <property type="entry name" value="FAST LEU-RICH DOMAIN-CONTAINING"/>
    <property type="match status" value="1"/>
</dbReference>
<name>A0A9Q0XRX4_9SAUR</name>
<keyword evidence="3" id="KW-1185">Reference proteome</keyword>
<organism evidence="2 3">
    <name type="scientific">Phrynocephalus forsythii</name>
    <dbReference type="NCBI Taxonomy" id="171643"/>
    <lineage>
        <taxon>Eukaryota</taxon>
        <taxon>Metazoa</taxon>
        <taxon>Chordata</taxon>
        <taxon>Craniata</taxon>
        <taxon>Vertebrata</taxon>
        <taxon>Euteleostomi</taxon>
        <taxon>Lepidosauria</taxon>
        <taxon>Squamata</taxon>
        <taxon>Bifurcata</taxon>
        <taxon>Unidentata</taxon>
        <taxon>Episquamata</taxon>
        <taxon>Toxicofera</taxon>
        <taxon>Iguania</taxon>
        <taxon>Acrodonta</taxon>
        <taxon>Agamidae</taxon>
        <taxon>Agaminae</taxon>
        <taxon>Phrynocephalus</taxon>
    </lineage>
</organism>
<evidence type="ECO:0000313" key="3">
    <source>
        <dbReference type="Proteomes" id="UP001142489"/>
    </source>
</evidence>
<dbReference type="InterPro" id="IPR010622">
    <property type="entry name" value="FAST_Leu-rich"/>
</dbReference>
<reference evidence="2" key="1">
    <citation type="journal article" date="2023" name="DNA Res.">
        <title>Chromosome-level genome assembly of Phrynocephalus forsythii using third-generation DNA sequencing and Hi-C analysis.</title>
        <authorList>
            <person name="Qi Y."/>
            <person name="Zhao W."/>
            <person name="Zhao Y."/>
            <person name="Niu C."/>
            <person name="Cao S."/>
            <person name="Zhang Y."/>
        </authorList>
    </citation>
    <scope>NUCLEOTIDE SEQUENCE</scope>
    <source>
        <tissue evidence="2">Muscle</tissue>
    </source>
</reference>
<dbReference type="InterPro" id="IPR050870">
    <property type="entry name" value="FAST_kinase"/>
</dbReference>
<dbReference type="GO" id="GO:0035770">
    <property type="term" value="C:ribonucleoprotein granule"/>
    <property type="evidence" value="ECO:0007669"/>
    <property type="project" value="TreeGrafter"/>
</dbReference>
<dbReference type="GO" id="GO:0044528">
    <property type="term" value="P:regulation of mitochondrial mRNA stability"/>
    <property type="evidence" value="ECO:0007669"/>
    <property type="project" value="InterPro"/>
</dbReference>
<dbReference type="Proteomes" id="UP001142489">
    <property type="component" value="Unassembled WGS sequence"/>
</dbReference>
<evidence type="ECO:0000313" key="2">
    <source>
        <dbReference type="EMBL" id="KAJ7322662.1"/>
    </source>
</evidence>
<gene>
    <name evidence="2" type="ORF">JRQ81_018949</name>
</gene>
<dbReference type="GO" id="GO:0005759">
    <property type="term" value="C:mitochondrial matrix"/>
    <property type="evidence" value="ECO:0007669"/>
    <property type="project" value="TreeGrafter"/>
</dbReference>
<comment type="caution">
    <text evidence="2">The sequence shown here is derived from an EMBL/GenBank/DDBJ whole genome shotgun (WGS) entry which is preliminary data.</text>
</comment>
<dbReference type="GO" id="GO:0003723">
    <property type="term" value="F:RNA binding"/>
    <property type="evidence" value="ECO:0007669"/>
    <property type="project" value="TreeGrafter"/>
</dbReference>